<proteinExistence type="predicted"/>
<dbReference type="InParanoid" id="A0A0C3G8J7"/>
<dbReference type="Proteomes" id="UP000054321">
    <property type="component" value="Unassembled WGS sequence"/>
</dbReference>
<dbReference type="EMBL" id="KN832921">
    <property type="protein sequence ID" value="KIM92540.1"/>
    <property type="molecule type" value="Genomic_DNA"/>
</dbReference>
<dbReference type="AlphaFoldDB" id="A0A0C3G8J7"/>
<dbReference type="HOGENOM" id="CLU_3038005_0_0_1"/>
<reference evidence="1 2" key="1">
    <citation type="submission" date="2014-04" db="EMBL/GenBank/DDBJ databases">
        <authorList>
            <consortium name="DOE Joint Genome Institute"/>
            <person name="Kuo A."/>
            <person name="Martino E."/>
            <person name="Perotto S."/>
            <person name="Kohler A."/>
            <person name="Nagy L.G."/>
            <person name="Floudas D."/>
            <person name="Copeland A."/>
            <person name="Barry K.W."/>
            <person name="Cichocki N."/>
            <person name="Veneault-Fourrey C."/>
            <person name="LaButti K."/>
            <person name="Lindquist E.A."/>
            <person name="Lipzen A."/>
            <person name="Lundell T."/>
            <person name="Morin E."/>
            <person name="Murat C."/>
            <person name="Sun H."/>
            <person name="Tunlid A."/>
            <person name="Henrissat B."/>
            <person name="Grigoriev I.V."/>
            <person name="Hibbett D.S."/>
            <person name="Martin F."/>
            <person name="Nordberg H.P."/>
            <person name="Cantor M.N."/>
            <person name="Hua S.X."/>
        </authorList>
    </citation>
    <scope>NUCLEOTIDE SEQUENCE [LARGE SCALE GENOMIC DNA]</scope>
    <source>
        <strain evidence="1 2">Zn</strain>
    </source>
</reference>
<evidence type="ECO:0000313" key="2">
    <source>
        <dbReference type="Proteomes" id="UP000054321"/>
    </source>
</evidence>
<organism evidence="1 2">
    <name type="scientific">Oidiodendron maius (strain Zn)</name>
    <dbReference type="NCBI Taxonomy" id="913774"/>
    <lineage>
        <taxon>Eukaryota</taxon>
        <taxon>Fungi</taxon>
        <taxon>Dikarya</taxon>
        <taxon>Ascomycota</taxon>
        <taxon>Pezizomycotina</taxon>
        <taxon>Leotiomycetes</taxon>
        <taxon>Leotiomycetes incertae sedis</taxon>
        <taxon>Myxotrichaceae</taxon>
        <taxon>Oidiodendron</taxon>
    </lineage>
</organism>
<feature type="non-terminal residue" evidence="1">
    <location>
        <position position="1"/>
    </location>
</feature>
<protein>
    <submittedName>
        <fullName evidence="1">Uncharacterized protein</fullName>
    </submittedName>
</protein>
<keyword evidence="2" id="KW-1185">Reference proteome</keyword>
<evidence type="ECO:0000313" key="1">
    <source>
        <dbReference type="EMBL" id="KIM92540.1"/>
    </source>
</evidence>
<sequence>RAKYKDPIIISSWFSLLKNTIIKYRIIDIDIYNFNKTRFIIDIILIAIVVISLERSSRAKTKQSSNCK</sequence>
<name>A0A0C3G8J7_OIDMZ</name>
<gene>
    <name evidence="1" type="ORF">OIDMADRAFT_139491</name>
</gene>
<accession>A0A0C3G8J7</accession>
<reference evidence="2" key="2">
    <citation type="submission" date="2015-01" db="EMBL/GenBank/DDBJ databases">
        <title>Evolutionary Origins and Diversification of the Mycorrhizal Mutualists.</title>
        <authorList>
            <consortium name="DOE Joint Genome Institute"/>
            <consortium name="Mycorrhizal Genomics Consortium"/>
            <person name="Kohler A."/>
            <person name="Kuo A."/>
            <person name="Nagy L.G."/>
            <person name="Floudas D."/>
            <person name="Copeland A."/>
            <person name="Barry K.W."/>
            <person name="Cichocki N."/>
            <person name="Veneault-Fourrey C."/>
            <person name="LaButti K."/>
            <person name="Lindquist E.A."/>
            <person name="Lipzen A."/>
            <person name="Lundell T."/>
            <person name="Morin E."/>
            <person name="Murat C."/>
            <person name="Riley R."/>
            <person name="Ohm R."/>
            <person name="Sun H."/>
            <person name="Tunlid A."/>
            <person name="Henrissat B."/>
            <person name="Grigoriev I.V."/>
            <person name="Hibbett D.S."/>
            <person name="Martin F."/>
        </authorList>
    </citation>
    <scope>NUCLEOTIDE SEQUENCE [LARGE SCALE GENOMIC DNA]</scope>
    <source>
        <strain evidence="2">Zn</strain>
    </source>
</reference>